<dbReference type="RefSeq" id="WP_187716026.1">
    <property type="nucleotide sequence ID" value="NZ_CP060781.1"/>
</dbReference>
<keyword evidence="3" id="KW-1185">Reference proteome</keyword>
<evidence type="ECO:0000256" key="1">
    <source>
        <dbReference type="SAM" id="Coils"/>
    </source>
</evidence>
<dbReference type="InterPro" id="IPR027417">
    <property type="entry name" value="P-loop_NTPase"/>
</dbReference>
<sequence>MDFADSEVFITTLERKVQALQNSSTVAATISEVQYEWCPVCFAPLAAENNPHACRLCKEPFDEERLRKRMVSQISDMIVQVKQSKALQGDRSKALEEVAQRKSELRAKWDAAKSELTRVRRSPMSEDKDRLRALNERFGYLKRELEGVDEKAALIGRLDEMSRQKAELAANITELVDTNQRLKASEAQRLAKAYSEVATETVHFLHHDLPRQDSFQNAETVTFSFGEDKISVDGESYFSASSKVYLKNSFLAAFLFSAARDGQFRHLRFLILDTIEDKGMEPARSQNFQQLLVDRSSSIEADHQVIFATAMINPALDTDEFVVGRRSTHDTRTLLIAG</sequence>
<feature type="coiled-coil region" evidence="1">
    <location>
        <begin position="151"/>
        <end position="185"/>
    </location>
</feature>
<keyword evidence="1" id="KW-0175">Coiled coil</keyword>
<protein>
    <submittedName>
        <fullName evidence="2">Uncharacterized protein</fullName>
    </submittedName>
</protein>
<proteinExistence type="predicted"/>
<dbReference type="Gene3D" id="3.40.50.300">
    <property type="entry name" value="P-loop containing nucleotide triphosphate hydrolases"/>
    <property type="match status" value="1"/>
</dbReference>
<keyword evidence="2" id="KW-0614">Plasmid</keyword>
<dbReference type="EMBL" id="CP060781">
    <property type="protein sequence ID" value="QNP44608.1"/>
    <property type="molecule type" value="Genomic_DNA"/>
</dbReference>
<gene>
    <name evidence="2" type="ORF">H9L15_16130</name>
</gene>
<name>A0ABX6T5X1_9SPHN</name>
<reference evidence="2 3" key="1">
    <citation type="submission" date="2020-08" db="EMBL/GenBank/DDBJ databases">
        <title>Genome sequence of Sphingomonas daechungensis KACC 18115T.</title>
        <authorList>
            <person name="Hyun D.-W."/>
            <person name="Bae J.-W."/>
        </authorList>
    </citation>
    <scope>NUCLEOTIDE SEQUENCE [LARGE SCALE GENOMIC DNA]</scope>
    <source>
        <strain evidence="2 3">KACC 18115</strain>
        <plasmid evidence="2 3">p_unnamed1</plasmid>
    </source>
</reference>
<organism evidence="2 3">
    <name type="scientific">Sphingomonas daechungensis</name>
    <dbReference type="NCBI Taxonomy" id="1176646"/>
    <lineage>
        <taxon>Bacteria</taxon>
        <taxon>Pseudomonadati</taxon>
        <taxon>Pseudomonadota</taxon>
        <taxon>Alphaproteobacteria</taxon>
        <taxon>Sphingomonadales</taxon>
        <taxon>Sphingomonadaceae</taxon>
        <taxon>Sphingomonas</taxon>
    </lineage>
</organism>
<geneLocation type="plasmid" evidence="2 3">
    <name>p_unnamed1</name>
</geneLocation>
<evidence type="ECO:0000313" key="3">
    <source>
        <dbReference type="Proteomes" id="UP000516134"/>
    </source>
</evidence>
<accession>A0ABX6T5X1</accession>
<dbReference type="Proteomes" id="UP000516134">
    <property type="component" value="Plasmid p_unnamed1"/>
</dbReference>
<evidence type="ECO:0000313" key="2">
    <source>
        <dbReference type="EMBL" id="QNP44608.1"/>
    </source>
</evidence>